<gene>
    <name evidence="1" type="ORF">I7I53_03850</name>
</gene>
<evidence type="ECO:0000313" key="1">
    <source>
        <dbReference type="EMBL" id="QSS55854.1"/>
    </source>
</evidence>
<evidence type="ECO:0000313" key="2">
    <source>
        <dbReference type="Proteomes" id="UP000663419"/>
    </source>
</evidence>
<protein>
    <submittedName>
        <fullName evidence="1">Uncharacterized protein</fullName>
    </submittedName>
</protein>
<name>A0A8A1LTV9_AJEC8</name>
<proteinExistence type="predicted"/>
<reference evidence="1" key="1">
    <citation type="submission" date="2021-01" db="EMBL/GenBank/DDBJ databases">
        <title>Chromosome-level genome assembly of a human fungal pathogen reveals clustering of transcriptionally co-regulated genes.</title>
        <authorList>
            <person name="Voorhies M."/>
            <person name="Cohen S."/>
            <person name="Shea T.P."/>
            <person name="Petrus S."/>
            <person name="Munoz J.F."/>
            <person name="Poplawski S."/>
            <person name="Goldman W.E."/>
            <person name="Michael T."/>
            <person name="Cuomo C.A."/>
            <person name="Sil A."/>
            <person name="Beyhan S."/>
        </authorList>
    </citation>
    <scope>NUCLEOTIDE SEQUENCE</scope>
    <source>
        <strain evidence="1">H88</strain>
    </source>
</reference>
<dbReference type="AlphaFoldDB" id="A0A8A1LTV9"/>
<dbReference type="VEuPathDB" id="FungiDB:I7I53_03850"/>
<dbReference type="EMBL" id="CP069105">
    <property type="protein sequence ID" value="QSS55854.1"/>
    <property type="molecule type" value="Genomic_DNA"/>
</dbReference>
<organism evidence="1 2">
    <name type="scientific">Ajellomyces capsulatus (strain H88)</name>
    <name type="common">Darling's disease fungus</name>
    <name type="synonym">Histoplasma capsulatum</name>
    <dbReference type="NCBI Taxonomy" id="544711"/>
    <lineage>
        <taxon>Eukaryota</taxon>
        <taxon>Fungi</taxon>
        <taxon>Dikarya</taxon>
        <taxon>Ascomycota</taxon>
        <taxon>Pezizomycotina</taxon>
        <taxon>Eurotiomycetes</taxon>
        <taxon>Eurotiomycetidae</taxon>
        <taxon>Onygenales</taxon>
        <taxon>Ajellomycetaceae</taxon>
        <taxon>Histoplasma</taxon>
    </lineage>
</organism>
<accession>A0A8A1LTV9</accession>
<dbReference type="Proteomes" id="UP000663419">
    <property type="component" value="Chromosome 4"/>
</dbReference>
<sequence>MGVGMGFDGITRQDLYIMSRPAKYMVFGSSWQGLEMVTMNQPCASIKSEMKDIYIALLQLTAYYIFEM</sequence>